<dbReference type="STRING" id="670482.SAMN04488542_12054"/>
<comment type="similarity">
    <text evidence="2">Belongs to the ABC transporter superfamily.</text>
</comment>
<dbReference type="Proteomes" id="UP000198972">
    <property type="component" value="Unassembled WGS sequence"/>
</dbReference>
<dbReference type="SUPFAM" id="SSF90123">
    <property type="entry name" value="ABC transporter transmembrane region"/>
    <property type="match status" value="1"/>
</dbReference>
<dbReference type="InterPro" id="IPR017871">
    <property type="entry name" value="ABC_transporter-like_CS"/>
</dbReference>
<dbReference type="InterPro" id="IPR027417">
    <property type="entry name" value="P-loop_NTPase"/>
</dbReference>
<feature type="domain" description="ABC transporter" evidence="9">
    <location>
        <begin position="348"/>
        <end position="581"/>
    </location>
</feature>
<dbReference type="InterPro" id="IPR003593">
    <property type="entry name" value="AAA+_ATPase"/>
</dbReference>
<dbReference type="CDD" id="cd07346">
    <property type="entry name" value="ABC_6TM_exporters"/>
    <property type="match status" value="1"/>
</dbReference>
<evidence type="ECO:0000256" key="5">
    <source>
        <dbReference type="ARBA" id="ARBA00022840"/>
    </source>
</evidence>
<keyword evidence="7 8" id="KW-0472">Membrane</keyword>
<dbReference type="SUPFAM" id="SSF52540">
    <property type="entry name" value="P-loop containing nucleoside triphosphate hydrolases"/>
    <property type="match status" value="1"/>
</dbReference>
<dbReference type="Gene3D" id="1.20.1560.10">
    <property type="entry name" value="ABC transporter type 1, transmembrane domain"/>
    <property type="match status" value="1"/>
</dbReference>
<evidence type="ECO:0000313" key="12">
    <source>
        <dbReference type="Proteomes" id="UP000198972"/>
    </source>
</evidence>
<feature type="transmembrane region" description="Helical" evidence="8">
    <location>
        <begin position="153"/>
        <end position="184"/>
    </location>
</feature>
<feature type="transmembrane region" description="Helical" evidence="8">
    <location>
        <begin position="283"/>
        <end position="305"/>
    </location>
</feature>
<evidence type="ECO:0000256" key="6">
    <source>
        <dbReference type="ARBA" id="ARBA00022989"/>
    </source>
</evidence>
<sequence length="586" mass="67679">MLREKKGSRHSFLDMYLWLMTYYRPYLWHLFYIILLSIVVACGELVIPKTINYFIDNILGQKDKRLFAILLGIVIGISILSLISMISRNRKEIYIREKVSFDLQVSILSKVRQLGFPYFEKNSIGHILSIVNTDVFQMQRLYSVNIPDMIKQIIMIIFSCLLAININIELSIVIVFCMSIYYIFSPMISKKFVQYSQIANSKRKEFDKKIYESISMLPDLKVNVAEQWDRKLFLMKLKEYADAMRKSILFSCVRFSFRKFCIDFGIIAIMLFGFWMFKNSRMGIADIVTYLLYYSLAMNAITQLITNINQQQLLLVQAQNIYNLYCNTVVEVDEPTQPIFMDKVKGEITFNNVKFHYGNKTVVHGLNFCIKPGERIAFVGKSGSGKSTILKLIGRFYDPQEGAIFLDGVNIKKLSTATLREQIGYVFQESFLFQTSIKENIRFGRPDATDEEVIHAAKEAFAYDFIQSQPEGFDTHLGERGRTLSGGQIQRICIARMILKNPNIIVLDEATSTLDNYTETEIQLAFNRLFKGRTVICVAHRLATVREFERICLIEDGVILEEGSYEDLISLHGKFYSLVEGSNDKK</sequence>
<dbReference type="RefSeq" id="WP_091232900.1">
    <property type="nucleotide sequence ID" value="NZ_FNBG01000020.1"/>
</dbReference>
<dbReference type="PROSITE" id="PS50929">
    <property type="entry name" value="ABC_TM1F"/>
    <property type="match status" value="1"/>
</dbReference>
<reference evidence="11 12" key="1">
    <citation type="submission" date="2016-10" db="EMBL/GenBank/DDBJ databases">
        <authorList>
            <person name="de Groot N.N."/>
        </authorList>
    </citation>
    <scope>NUCLEOTIDE SEQUENCE [LARGE SCALE GENOMIC DNA]</scope>
    <source>
        <strain evidence="11 12">DSM 28129</strain>
    </source>
</reference>
<dbReference type="Pfam" id="PF00005">
    <property type="entry name" value="ABC_tran"/>
    <property type="match status" value="1"/>
</dbReference>
<dbReference type="PROSITE" id="PS50893">
    <property type="entry name" value="ABC_TRANSPORTER_2"/>
    <property type="match status" value="1"/>
</dbReference>
<feature type="transmembrane region" description="Helical" evidence="8">
    <location>
        <begin position="67"/>
        <end position="86"/>
    </location>
</feature>
<dbReference type="InterPro" id="IPR039421">
    <property type="entry name" value="Type_1_exporter"/>
</dbReference>
<keyword evidence="12" id="KW-1185">Reference proteome</keyword>
<dbReference type="OrthoDB" id="9762778at2"/>
<dbReference type="SMART" id="SM00382">
    <property type="entry name" value="AAA"/>
    <property type="match status" value="1"/>
</dbReference>
<proteinExistence type="inferred from homology"/>
<evidence type="ECO:0000256" key="1">
    <source>
        <dbReference type="ARBA" id="ARBA00004651"/>
    </source>
</evidence>
<keyword evidence="6 8" id="KW-1133">Transmembrane helix</keyword>
<dbReference type="GO" id="GO:0005886">
    <property type="term" value="C:plasma membrane"/>
    <property type="evidence" value="ECO:0007669"/>
    <property type="project" value="UniProtKB-SubCell"/>
</dbReference>
<dbReference type="AlphaFoldDB" id="A0A1G7Q0W7"/>
<dbReference type="PROSITE" id="PS00211">
    <property type="entry name" value="ABC_TRANSPORTER_1"/>
    <property type="match status" value="1"/>
</dbReference>
<organism evidence="11 12">
    <name type="scientific">Fontibacillus panacisegetis</name>
    <dbReference type="NCBI Taxonomy" id="670482"/>
    <lineage>
        <taxon>Bacteria</taxon>
        <taxon>Bacillati</taxon>
        <taxon>Bacillota</taxon>
        <taxon>Bacilli</taxon>
        <taxon>Bacillales</taxon>
        <taxon>Paenibacillaceae</taxon>
        <taxon>Fontibacillus</taxon>
    </lineage>
</organism>
<keyword evidence="5 11" id="KW-0067">ATP-binding</keyword>
<dbReference type="InterPro" id="IPR011527">
    <property type="entry name" value="ABC1_TM_dom"/>
</dbReference>
<dbReference type="InterPro" id="IPR036640">
    <property type="entry name" value="ABC1_TM_sf"/>
</dbReference>
<dbReference type="PANTHER" id="PTHR43394:SF1">
    <property type="entry name" value="ATP-BINDING CASSETTE SUB-FAMILY B MEMBER 10, MITOCHONDRIAL"/>
    <property type="match status" value="1"/>
</dbReference>
<evidence type="ECO:0000259" key="10">
    <source>
        <dbReference type="PROSITE" id="PS50929"/>
    </source>
</evidence>
<name>A0A1G7Q0W7_9BACL</name>
<feature type="transmembrane region" description="Helical" evidence="8">
    <location>
        <begin position="26"/>
        <end position="47"/>
    </location>
</feature>
<evidence type="ECO:0000256" key="3">
    <source>
        <dbReference type="ARBA" id="ARBA00022692"/>
    </source>
</evidence>
<dbReference type="InterPro" id="IPR003439">
    <property type="entry name" value="ABC_transporter-like_ATP-bd"/>
</dbReference>
<dbReference type="Pfam" id="PF00664">
    <property type="entry name" value="ABC_membrane"/>
    <property type="match status" value="1"/>
</dbReference>
<keyword evidence="3 8" id="KW-0812">Transmembrane</keyword>
<dbReference type="EMBL" id="FNBG01000020">
    <property type="protein sequence ID" value="SDF91569.1"/>
    <property type="molecule type" value="Genomic_DNA"/>
</dbReference>
<evidence type="ECO:0000256" key="8">
    <source>
        <dbReference type="SAM" id="Phobius"/>
    </source>
</evidence>
<dbReference type="FunFam" id="3.40.50.300:FF:000218">
    <property type="entry name" value="Multidrug ABC transporter ATP-binding protein"/>
    <property type="match status" value="1"/>
</dbReference>
<evidence type="ECO:0000313" key="11">
    <source>
        <dbReference type="EMBL" id="SDF91569.1"/>
    </source>
</evidence>
<dbReference type="PANTHER" id="PTHR43394">
    <property type="entry name" value="ATP-DEPENDENT PERMEASE MDL1, MITOCHONDRIAL"/>
    <property type="match status" value="1"/>
</dbReference>
<evidence type="ECO:0000256" key="2">
    <source>
        <dbReference type="ARBA" id="ARBA00005417"/>
    </source>
</evidence>
<gene>
    <name evidence="11" type="ORF">SAMN04488542_12054</name>
</gene>
<accession>A0A1G7Q0W7</accession>
<evidence type="ECO:0000256" key="7">
    <source>
        <dbReference type="ARBA" id="ARBA00023136"/>
    </source>
</evidence>
<dbReference type="GO" id="GO:0005524">
    <property type="term" value="F:ATP binding"/>
    <property type="evidence" value="ECO:0007669"/>
    <property type="project" value="UniProtKB-KW"/>
</dbReference>
<dbReference type="GO" id="GO:0015421">
    <property type="term" value="F:ABC-type oligopeptide transporter activity"/>
    <property type="evidence" value="ECO:0007669"/>
    <property type="project" value="TreeGrafter"/>
</dbReference>
<feature type="domain" description="ABC transmembrane type-1" evidence="10">
    <location>
        <begin position="33"/>
        <end position="313"/>
    </location>
</feature>
<dbReference type="Gene3D" id="3.40.50.300">
    <property type="entry name" value="P-loop containing nucleotide triphosphate hydrolases"/>
    <property type="match status" value="1"/>
</dbReference>
<feature type="transmembrane region" description="Helical" evidence="8">
    <location>
        <begin position="260"/>
        <end position="277"/>
    </location>
</feature>
<keyword evidence="4" id="KW-0547">Nucleotide-binding</keyword>
<evidence type="ECO:0000256" key="4">
    <source>
        <dbReference type="ARBA" id="ARBA00022741"/>
    </source>
</evidence>
<evidence type="ECO:0000259" key="9">
    <source>
        <dbReference type="PROSITE" id="PS50893"/>
    </source>
</evidence>
<comment type="subcellular location">
    <subcellularLocation>
        <location evidence="1">Cell membrane</location>
        <topology evidence="1">Multi-pass membrane protein</topology>
    </subcellularLocation>
</comment>
<protein>
    <submittedName>
        <fullName evidence="11">ATP-binding cassette, subfamily B</fullName>
    </submittedName>
</protein>
<dbReference type="GO" id="GO:0016887">
    <property type="term" value="F:ATP hydrolysis activity"/>
    <property type="evidence" value="ECO:0007669"/>
    <property type="project" value="InterPro"/>
</dbReference>